<feature type="compositionally biased region" description="Basic residues" evidence="1">
    <location>
        <begin position="45"/>
        <end position="70"/>
    </location>
</feature>
<dbReference type="AlphaFoldDB" id="A0A8D8PAV9"/>
<organism evidence="2">
    <name type="scientific">Culex pipiens</name>
    <name type="common">House mosquito</name>
    <dbReference type="NCBI Taxonomy" id="7175"/>
    <lineage>
        <taxon>Eukaryota</taxon>
        <taxon>Metazoa</taxon>
        <taxon>Ecdysozoa</taxon>
        <taxon>Arthropoda</taxon>
        <taxon>Hexapoda</taxon>
        <taxon>Insecta</taxon>
        <taxon>Pterygota</taxon>
        <taxon>Neoptera</taxon>
        <taxon>Endopterygota</taxon>
        <taxon>Diptera</taxon>
        <taxon>Nematocera</taxon>
        <taxon>Culicoidea</taxon>
        <taxon>Culicidae</taxon>
        <taxon>Culicinae</taxon>
        <taxon>Culicini</taxon>
        <taxon>Culex</taxon>
        <taxon>Culex</taxon>
    </lineage>
</organism>
<proteinExistence type="predicted"/>
<evidence type="ECO:0000256" key="1">
    <source>
        <dbReference type="SAM" id="MobiDB-lite"/>
    </source>
</evidence>
<reference evidence="2" key="1">
    <citation type="submission" date="2021-05" db="EMBL/GenBank/DDBJ databases">
        <authorList>
            <person name="Alioto T."/>
            <person name="Alioto T."/>
            <person name="Gomez Garrido J."/>
        </authorList>
    </citation>
    <scope>NUCLEOTIDE SEQUENCE</scope>
</reference>
<feature type="compositionally biased region" description="Polar residues" evidence="1">
    <location>
        <begin position="11"/>
        <end position="24"/>
    </location>
</feature>
<feature type="compositionally biased region" description="Basic and acidic residues" evidence="1">
    <location>
        <begin position="35"/>
        <end position="44"/>
    </location>
</feature>
<accession>A0A8D8PAV9</accession>
<dbReference type="EMBL" id="HBUE01226194">
    <property type="protein sequence ID" value="CAG6542358.1"/>
    <property type="molecule type" value="Transcribed_RNA"/>
</dbReference>
<feature type="region of interest" description="Disordered" evidence="1">
    <location>
        <begin position="1"/>
        <end position="90"/>
    </location>
</feature>
<name>A0A8D8PAV9_CULPI</name>
<sequence>MLSATAKPPTAAQNSEALPRSVQNLPRGKILLLHHQNDHHDRNPARPKHRRTLSKPHHLHRSAQTRPPNHRRNDQKHPPNAQHHAKARYHPAVLLVATVRHSGERSATVLQP</sequence>
<evidence type="ECO:0000313" key="2">
    <source>
        <dbReference type="EMBL" id="CAG6594443.1"/>
    </source>
</evidence>
<protein>
    <submittedName>
        <fullName evidence="2">(northern house mosquito) hypothetical protein</fullName>
    </submittedName>
</protein>
<dbReference type="EMBL" id="HBUE01332924">
    <property type="protein sequence ID" value="CAG6594443.1"/>
    <property type="molecule type" value="Transcribed_RNA"/>
</dbReference>